<evidence type="ECO:0000313" key="1">
    <source>
        <dbReference type="EMBL" id="GAG11926.1"/>
    </source>
</evidence>
<sequence>MPKLQLKFDPNQDYQLEAIASVADLFEGLPRFNSEFALGDELVARYRIASCW</sequence>
<gene>
    <name evidence="1" type="ORF">S01H1_33557</name>
</gene>
<comment type="caution">
    <text evidence="1">The sequence shown here is derived from an EMBL/GenBank/DDBJ whole genome shotgun (WGS) entry which is preliminary data.</text>
</comment>
<protein>
    <submittedName>
        <fullName evidence="1">Uncharacterized protein</fullName>
    </submittedName>
</protein>
<name>X0WGV7_9ZZZZ</name>
<organism evidence="1">
    <name type="scientific">marine sediment metagenome</name>
    <dbReference type="NCBI Taxonomy" id="412755"/>
    <lineage>
        <taxon>unclassified sequences</taxon>
        <taxon>metagenomes</taxon>
        <taxon>ecological metagenomes</taxon>
    </lineage>
</organism>
<accession>X0WGV7</accession>
<proteinExistence type="predicted"/>
<dbReference type="EMBL" id="BARS01020841">
    <property type="protein sequence ID" value="GAG11926.1"/>
    <property type="molecule type" value="Genomic_DNA"/>
</dbReference>
<feature type="non-terminal residue" evidence="1">
    <location>
        <position position="52"/>
    </location>
</feature>
<reference evidence="1" key="1">
    <citation type="journal article" date="2014" name="Front. Microbiol.">
        <title>High frequency of phylogenetically diverse reductive dehalogenase-homologous genes in deep subseafloor sedimentary metagenomes.</title>
        <authorList>
            <person name="Kawai M."/>
            <person name="Futagami T."/>
            <person name="Toyoda A."/>
            <person name="Takaki Y."/>
            <person name="Nishi S."/>
            <person name="Hori S."/>
            <person name="Arai W."/>
            <person name="Tsubouchi T."/>
            <person name="Morono Y."/>
            <person name="Uchiyama I."/>
            <person name="Ito T."/>
            <person name="Fujiyama A."/>
            <person name="Inagaki F."/>
            <person name="Takami H."/>
        </authorList>
    </citation>
    <scope>NUCLEOTIDE SEQUENCE</scope>
    <source>
        <strain evidence="1">Expedition CK06-06</strain>
    </source>
</reference>
<dbReference type="AlphaFoldDB" id="X0WGV7"/>